<dbReference type="AlphaFoldDB" id="J0CWP8"/>
<dbReference type="Proteomes" id="UP000006514">
    <property type="component" value="Unassembled WGS sequence"/>
</dbReference>
<reference evidence="2" key="1">
    <citation type="journal article" date="2012" name="Science">
        <title>The Paleozoic origin of enzymatic lignin decomposition reconstructed from 31 fungal genomes.</title>
        <authorList>
            <person name="Floudas D."/>
            <person name="Binder M."/>
            <person name="Riley R."/>
            <person name="Barry K."/>
            <person name="Blanchette R.A."/>
            <person name="Henrissat B."/>
            <person name="Martinez A.T."/>
            <person name="Otillar R."/>
            <person name="Spatafora J.W."/>
            <person name="Yadav J.S."/>
            <person name="Aerts A."/>
            <person name="Benoit I."/>
            <person name="Boyd A."/>
            <person name="Carlson A."/>
            <person name="Copeland A."/>
            <person name="Coutinho P.M."/>
            <person name="de Vries R.P."/>
            <person name="Ferreira P."/>
            <person name="Findley K."/>
            <person name="Foster B."/>
            <person name="Gaskell J."/>
            <person name="Glotzer D."/>
            <person name="Gorecki P."/>
            <person name="Heitman J."/>
            <person name="Hesse C."/>
            <person name="Hori C."/>
            <person name="Igarashi K."/>
            <person name="Jurgens J.A."/>
            <person name="Kallen N."/>
            <person name="Kersten P."/>
            <person name="Kohler A."/>
            <person name="Kuees U."/>
            <person name="Kumar T.K.A."/>
            <person name="Kuo A."/>
            <person name="LaButti K."/>
            <person name="Larrondo L.F."/>
            <person name="Lindquist E."/>
            <person name="Ling A."/>
            <person name="Lombard V."/>
            <person name="Lucas S."/>
            <person name="Lundell T."/>
            <person name="Martin R."/>
            <person name="McLaughlin D.J."/>
            <person name="Morgenstern I."/>
            <person name="Morin E."/>
            <person name="Murat C."/>
            <person name="Nagy L.G."/>
            <person name="Nolan M."/>
            <person name="Ohm R.A."/>
            <person name="Patyshakuliyeva A."/>
            <person name="Rokas A."/>
            <person name="Ruiz-Duenas F.J."/>
            <person name="Sabat G."/>
            <person name="Salamov A."/>
            <person name="Samejima M."/>
            <person name="Schmutz J."/>
            <person name="Slot J.C."/>
            <person name="St John F."/>
            <person name="Stenlid J."/>
            <person name="Sun H."/>
            <person name="Sun S."/>
            <person name="Syed K."/>
            <person name="Tsang A."/>
            <person name="Wiebenga A."/>
            <person name="Young D."/>
            <person name="Pisabarro A."/>
            <person name="Eastwood D.C."/>
            <person name="Martin F."/>
            <person name="Cullen D."/>
            <person name="Grigoriev I.V."/>
            <person name="Hibbett D.S."/>
        </authorList>
    </citation>
    <scope>NUCLEOTIDE SEQUENCE [LARGE SCALE GENOMIC DNA]</scope>
    <source>
        <strain evidence="2">TFB10046</strain>
    </source>
</reference>
<organism evidence="1 2">
    <name type="scientific">Auricularia subglabra (strain TFB-10046 / SS5)</name>
    <name type="common">White-rot fungus</name>
    <name type="synonym">Auricularia delicata (strain TFB10046)</name>
    <dbReference type="NCBI Taxonomy" id="717982"/>
    <lineage>
        <taxon>Eukaryota</taxon>
        <taxon>Fungi</taxon>
        <taxon>Dikarya</taxon>
        <taxon>Basidiomycota</taxon>
        <taxon>Agaricomycotina</taxon>
        <taxon>Agaricomycetes</taxon>
        <taxon>Auriculariales</taxon>
        <taxon>Auriculariaceae</taxon>
        <taxon>Auricularia</taxon>
    </lineage>
</organism>
<protein>
    <submittedName>
        <fullName evidence="1">Uncharacterized protein</fullName>
    </submittedName>
</protein>
<evidence type="ECO:0000313" key="1">
    <source>
        <dbReference type="EMBL" id="EJD35109.1"/>
    </source>
</evidence>
<name>J0CWP8_AURST</name>
<dbReference type="EMBL" id="JH687904">
    <property type="protein sequence ID" value="EJD35109.1"/>
    <property type="molecule type" value="Genomic_DNA"/>
</dbReference>
<dbReference type="KEGG" id="adl:AURDEDRAFT_175834"/>
<proteinExistence type="predicted"/>
<evidence type="ECO:0000313" key="2">
    <source>
        <dbReference type="Proteomes" id="UP000006514"/>
    </source>
</evidence>
<dbReference type="InParanoid" id="J0CWP8"/>
<gene>
    <name evidence="1" type="ORF">AURDEDRAFT_175834</name>
</gene>
<keyword evidence="2" id="KW-1185">Reference proteome</keyword>
<sequence length="509" mass="56983">MASTTTERESALRASLLAFLRDMTLGMESALDIDRAIANAFTVVRHTIAEFARESNRTRPSVLWNRIPAELKLATARCLPLGQREKMLQVSGDIREFLLSDTSLWTNISYRQTIDKDAVRGEYLDAMLARSGSRPLELEWRYRCVPAPRAFRPDPVRGTVLRVLPRVKTLVLDSTYFPSGVQGTFWTTETPVLESLTITDQHENYRNSRIASPSWSGISVPRLRDIRLGDVFFEGPPLEPLASVLHLEARMPGGRNGWEHIWAWFPRLESLTVYVQAPLPIPEPPSSLRHVRLHGTDRCTSPTQVMRDWSASHHVRLLEIFSAAGRPLRTAAEFLNASDSEGPWSAFFVYTLGAPSYAARARPRSNKILGERIETLTLSHGAIGAVFTGRFVLPALRSLTLVNGEMFVPLLSNGDTLSATALEELIIEVASAAHAEKMFPHIPPLVTRIQHGKVLREIVIRLSDALDKQSPEIAKLATELAPSADIVRFEYCPAHRFRQDPCPDIYSQL</sequence>
<accession>J0CWP8</accession>